<dbReference type="OrthoDB" id="1937899at2759"/>
<feature type="active site" evidence="4">
    <location>
        <position position="642"/>
    </location>
</feature>
<evidence type="ECO:0000259" key="7">
    <source>
        <dbReference type="Pfam" id="PF05028"/>
    </source>
</evidence>
<protein>
    <recommendedName>
        <fullName evidence="2">poly(ADP-ribose) glycohydrolase</fullName>
        <ecNumber evidence="2">3.2.1.143</ecNumber>
    </recommendedName>
</protein>
<feature type="domain" description="PARG helical" evidence="8">
    <location>
        <begin position="468"/>
        <end position="585"/>
    </location>
</feature>
<keyword evidence="10" id="KW-1185">Reference proteome</keyword>
<organism evidence="9 10">
    <name type="scientific">Eleutherodactylus coqui</name>
    <name type="common">Puerto Rican coqui</name>
    <dbReference type="NCBI Taxonomy" id="57060"/>
    <lineage>
        <taxon>Eukaryota</taxon>
        <taxon>Metazoa</taxon>
        <taxon>Chordata</taxon>
        <taxon>Craniata</taxon>
        <taxon>Vertebrata</taxon>
        <taxon>Euteleostomi</taxon>
        <taxon>Amphibia</taxon>
        <taxon>Batrachia</taxon>
        <taxon>Anura</taxon>
        <taxon>Neobatrachia</taxon>
        <taxon>Hyloidea</taxon>
        <taxon>Eleutherodactylidae</taxon>
        <taxon>Eleutherodactylinae</taxon>
        <taxon>Eleutherodactylus</taxon>
        <taxon>Eleutherodactylus</taxon>
    </lineage>
</organism>
<evidence type="ECO:0000256" key="6">
    <source>
        <dbReference type="SAM" id="MobiDB-lite"/>
    </source>
</evidence>
<reference evidence="9" key="1">
    <citation type="thesis" date="2020" institute="ProQuest LLC" country="789 East Eisenhower Parkway, Ann Arbor, MI, USA">
        <title>Comparative Genomics and Chromosome Evolution.</title>
        <authorList>
            <person name="Mudd A.B."/>
        </authorList>
    </citation>
    <scope>NUCLEOTIDE SEQUENCE</scope>
    <source>
        <strain evidence="9">HN-11 Male</strain>
        <tissue evidence="9">Kidney and liver</tissue>
    </source>
</reference>
<feature type="active site" evidence="4">
    <location>
        <position position="641"/>
    </location>
</feature>
<gene>
    <name evidence="9" type="ORF">GDO78_008378</name>
</gene>
<dbReference type="GO" id="GO:0005975">
    <property type="term" value="P:carbohydrate metabolic process"/>
    <property type="evidence" value="ECO:0007669"/>
    <property type="project" value="InterPro"/>
</dbReference>
<feature type="domain" description="PARG catalytic Macro" evidence="7">
    <location>
        <begin position="592"/>
        <end position="794"/>
    </location>
</feature>
<evidence type="ECO:0000313" key="9">
    <source>
        <dbReference type="EMBL" id="KAG9485263.1"/>
    </source>
</evidence>
<dbReference type="Pfam" id="PF20811">
    <property type="entry name" value="PARG_cat_N"/>
    <property type="match status" value="1"/>
</dbReference>
<evidence type="ECO:0000256" key="1">
    <source>
        <dbReference type="ARBA" id="ARBA00009545"/>
    </source>
</evidence>
<dbReference type="GO" id="GO:0004649">
    <property type="term" value="F:poly(ADP-ribose) glycohydrolase activity"/>
    <property type="evidence" value="ECO:0007669"/>
    <property type="project" value="UniProtKB-EC"/>
</dbReference>
<dbReference type="Pfam" id="PF05028">
    <property type="entry name" value="PARG_cat_C"/>
    <property type="match status" value="1"/>
</dbReference>
<dbReference type="InterPro" id="IPR046372">
    <property type="entry name" value="PARG_cat_C"/>
</dbReference>
<feature type="compositionally biased region" description="Basic and acidic residues" evidence="6">
    <location>
        <begin position="278"/>
        <end position="289"/>
    </location>
</feature>
<feature type="region of interest" description="Disordered" evidence="6">
    <location>
        <begin position="274"/>
        <end position="315"/>
    </location>
</feature>
<evidence type="ECO:0000256" key="5">
    <source>
        <dbReference type="PIRSR" id="PIRSR607724-2"/>
    </source>
</evidence>
<feature type="compositionally biased region" description="Basic and acidic residues" evidence="6">
    <location>
        <begin position="63"/>
        <end position="73"/>
    </location>
</feature>
<feature type="compositionally biased region" description="Polar residues" evidence="6">
    <location>
        <begin position="159"/>
        <end position="210"/>
    </location>
</feature>
<dbReference type="PANTHER" id="PTHR12837:SF15">
    <property type="entry name" value="POLY(ADP-RIBOSE) GLYCOHYDROLASE"/>
    <property type="match status" value="1"/>
</dbReference>
<evidence type="ECO:0000256" key="2">
    <source>
        <dbReference type="ARBA" id="ARBA00012255"/>
    </source>
</evidence>
<feature type="region of interest" description="Disordered" evidence="6">
    <location>
        <begin position="159"/>
        <end position="224"/>
    </location>
</feature>
<dbReference type="PANTHER" id="PTHR12837">
    <property type="entry name" value="POLY ADP-RIBOSE GLYCOHYDROLASE"/>
    <property type="match status" value="1"/>
</dbReference>
<dbReference type="EC" id="3.2.1.143" evidence="2"/>
<evidence type="ECO:0000259" key="8">
    <source>
        <dbReference type="Pfam" id="PF20811"/>
    </source>
</evidence>
<dbReference type="InterPro" id="IPR048362">
    <property type="entry name" value="PARG_helical"/>
</dbReference>
<dbReference type="GO" id="GO:0009225">
    <property type="term" value="P:nucleotide-sugar metabolic process"/>
    <property type="evidence" value="ECO:0007669"/>
    <property type="project" value="TreeGrafter"/>
</dbReference>
<feature type="binding site" evidence="5">
    <location>
        <position position="640"/>
    </location>
    <ligand>
        <name>substrate</name>
    </ligand>
</feature>
<name>A0A8J6FCT6_ELECQ</name>
<dbReference type="Proteomes" id="UP000770717">
    <property type="component" value="Unassembled WGS sequence"/>
</dbReference>
<feature type="binding site" evidence="5">
    <location>
        <position position="626"/>
    </location>
    <ligand>
        <name>substrate</name>
    </ligand>
</feature>
<dbReference type="GO" id="GO:0006282">
    <property type="term" value="P:regulation of DNA repair"/>
    <property type="evidence" value="ECO:0007669"/>
    <property type="project" value="InterPro"/>
</dbReference>
<dbReference type="GO" id="GO:0005737">
    <property type="term" value="C:cytoplasm"/>
    <property type="evidence" value="ECO:0007669"/>
    <property type="project" value="TreeGrafter"/>
</dbReference>
<evidence type="ECO:0000313" key="10">
    <source>
        <dbReference type="Proteomes" id="UP000770717"/>
    </source>
</evidence>
<evidence type="ECO:0000256" key="4">
    <source>
        <dbReference type="PIRSR" id="PIRSR607724-1"/>
    </source>
</evidence>
<dbReference type="EMBL" id="WNTK01000004">
    <property type="protein sequence ID" value="KAG9485263.1"/>
    <property type="molecule type" value="Genomic_DNA"/>
</dbReference>
<accession>A0A8J6FCT6</accession>
<dbReference type="AlphaFoldDB" id="A0A8J6FCT6"/>
<dbReference type="InterPro" id="IPR007724">
    <property type="entry name" value="Poly_GlycHdrlase"/>
</dbReference>
<comment type="caution">
    <text evidence="9">The sequence shown here is derived from an EMBL/GenBank/DDBJ whole genome shotgun (WGS) entry which is preliminary data.</text>
</comment>
<feature type="binding site" evidence="5">
    <location>
        <position position="681"/>
    </location>
    <ligand>
        <name>substrate</name>
    </ligand>
</feature>
<keyword evidence="3" id="KW-0378">Hydrolase</keyword>
<feature type="region of interest" description="Disordered" evidence="6">
    <location>
        <begin position="53"/>
        <end position="101"/>
    </location>
</feature>
<dbReference type="GO" id="GO:1990966">
    <property type="term" value="P:ATP generation from poly-ADP-D-ribose"/>
    <property type="evidence" value="ECO:0007669"/>
    <property type="project" value="TreeGrafter"/>
</dbReference>
<evidence type="ECO:0000256" key="3">
    <source>
        <dbReference type="ARBA" id="ARBA00022801"/>
    </source>
</evidence>
<dbReference type="GO" id="GO:0005634">
    <property type="term" value="C:nucleus"/>
    <property type="evidence" value="ECO:0007669"/>
    <property type="project" value="TreeGrafter"/>
</dbReference>
<feature type="active site" evidence="4">
    <location>
        <position position="623"/>
    </location>
</feature>
<proteinExistence type="inferred from homology"/>
<sequence length="848" mass="95420">MRAGCTESARRLGGIAKVQDYQEAEKKKSFPIVCVSGVGGAQDEQTFPEGVRGAMSAASGVEEPCRKRNRTEEAEGVTGGSERERGPPGSRGPSSTVGNRVFKQRTLHSWLGHKGRRQAEIKRFHSKHSPSHIVVKMSSEGKTNVCEESRNHLEVVASSGTQAKDHNLNNPQDDNTQKSSSNDNDVISYEENNFTTTNTSPTDALTNSLTPPICTSPGGEPEDYLEDQKLFADEPVSSPGERESESELQMEVDDDHLAGMESKKDFPKLDIKSNYASGEKEKGGCREGTECSSAKPLGAAGSDPSTCHEQKSKNNASHRLATMATHLTGGKKSEDTSKTSWLGTPLAEMNRMPVCNMQEQALRPSPNHTVTVKFDKLQENVVPLPHPTSFIDKWDSTHVKMPCSQMNLYPVDDQNGGKTSGSRWKLIKNSLCRIRSHHDLKDAILSYNLSYAKKWDFTALMDFCIKVLDDDERTHLFSSILPCMVSLTLKLPKLCTQPLPLLKKRMNHSITLSQEQISCLLANAFFCTFPRRNAKKSEYSTYPDINFNRLFEGKNPRKAEKLKTLFCYFRRVTEKRPTGLVTFTRQCIDRFPEWEKSTKKLRRLHITCEGTIEGNGHGMLQVDFANRYVGGGVTSSGLVQEEIRFIINPELIASRLFTEELDPNECLIITGAEQYSEYRGYAESYKWDRAHEDEAPRDSWQRRTTEIVAIDAFHFRSHTDQFSPEKIKRELNKAYCGFFREGIQPENLSAVATGNWGCGAFGGDNRLKALIQLMVAAETGRDVVYFTFGDKELMHEVYRMHSFLVEKNKTVGDIYKLLLNYYIDVCKNCFTPRPETKLYAFIYNALQP</sequence>
<comment type="similarity">
    <text evidence="1">Belongs to the poly(ADP-ribose) glycohydrolase family.</text>
</comment>